<dbReference type="InterPro" id="IPR011991">
    <property type="entry name" value="ArsR-like_HTH"/>
</dbReference>
<dbReference type="PANTHER" id="PTHR43132">
    <property type="entry name" value="ARSENICAL RESISTANCE OPERON REPRESSOR ARSR-RELATED"/>
    <property type="match status" value="1"/>
</dbReference>
<dbReference type="InterPro" id="IPR036390">
    <property type="entry name" value="WH_DNA-bd_sf"/>
</dbReference>
<proteinExistence type="predicted"/>
<keyword evidence="2" id="KW-1185">Reference proteome</keyword>
<dbReference type="PANTHER" id="PTHR43132:SF8">
    <property type="entry name" value="HTH-TYPE TRANSCRIPTIONAL REGULATOR KMTR"/>
    <property type="match status" value="1"/>
</dbReference>
<evidence type="ECO:0000313" key="1">
    <source>
        <dbReference type="EMBL" id="SEL98561.1"/>
    </source>
</evidence>
<dbReference type="AlphaFoldDB" id="A0A1H7UNL3"/>
<dbReference type="InterPro" id="IPR051011">
    <property type="entry name" value="Metal_resp_trans_reg"/>
</dbReference>
<name>A0A1H7UNL3_STRJI</name>
<dbReference type="Proteomes" id="UP000183015">
    <property type="component" value="Unassembled WGS sequence"/>
</dbReference>
<dbReference type="Gene3D" id="1.10.10.10">
    <property type="entry name" value="Winged helix-like DNA-binding domain superfamily/Winged helix DNA-binding domain"/>
    <property type="match status" value="1"/>
</dbReference>
<dbReference type="EMBL" id="FOAZ01000016">
    <property type="protein sequence ID" value="SEL98561.1"/>
    <property type="molecule type" value="Genomic_DNA"/>
</dbReference>
<dbReference type="STRING" id="235985.SAMN05414137_11672"/>
<sequence>MLRLRLTADDLARTRFAPQPAPLVELKLSLMMLRRTDSDAFFGRWRRGLHRTLPATTRPLWDLVSGHLGPPFLDPVSTGLDEGLQEVRATPPELVRAGVERVRADRGIAPPPWVRGLLDGDERAWRLLCRALGDAYETVLARGWPTTATWHRAEFSRYALTSAEHGVAAALLALVPGSRFVEGAWECPATYRREVHAEGRGVILLPTFHWTAVPLVADLPGRPVLFVYPAGPGLPVSAAEPGGDTLAPVLGTTRARALRLLGEPLSTSTMARGLGISIGSASVHATALRAAGLVSSVRDGREVLHARTPLGSLLAGHDTPDQEPTG</sequence>
<gene>
    <name evidence="1" type="ORF">SAMN05414137_11672</name>
</gene>
<evidence type="ECO:0000313" key="2">
    <source>
        <dbReference type="Proteomes" id="UP000183015"/>
    </source>
</evidence>
<dbReference type="SUPFAM" id="SSF46785">
    <property type="entry name" value="Winged helix' DNA-binding domain"/>
    <property type="match status" value="1"/>
</dbReference>
<reference evidence="2" key="1">
    <citation type="submission" date="2016-10" db="EMBL/GenBank/DDBJ databases">
        <authorList>
            <person name="Varghese N."/>
        </authorList>
    </citation>
    <scope>NUCLEOTIDE SEQUENCE [LARGE SCALE GENOMIC DNA]</scope>
    <source>
        <strain evidence="2">DSM 45096 / BCRC 16803 / CGMCC 4.1857 / CIP 109030 / JCM 12277 / KCTC 19219 / NBRC 100920 / 33214</strain>
    </source>
</reference>
<protein>
    <submittedName>
        <fullName evidence="1">Helix-turn-helix domain-containing protein</fullName>
    </submittedName>
</protein>
<dbReference type="RefSeq" id="WP_042451540.1">
    <property type="nucleotide sequence ID" value="NZ_BBPN01000022.1"/>
</dbReference>
<organism evidence="1 2">
    <name type="scientific">Streptacidiphilus jiangxiensis</name>
    <dbReference type="NCBI Taxonomy" id="235985"/>
    <lineage>
        <taxon>Bacteria</taxon>
        <taxon>Bacillati</taxon>
        <taxon>Actinomycetota</taxon>
        <taxon>Actinomycetes</taxon>
        <taxon>Kitasatosporales</taxon>
        <taxon>Streptomycetaceae</taxon>
        <taxon>Streptacidiphilus</taxon>
    </lineage>
</organism>
<dbReference type="InterPro" id="IPR036388">
    <property type="entry name" value="WH-like_DNA-bd_sf"/>
</dbReference>
<dbReference type="CDD" id="cd00090">
    <property type="entry name" value="HTH_ARSR"/>
    <property type="match status" value="1"/>
</dbReference>
<dbReference type="OrthoDB" id="4745720at2"/>
<accession>A0A1H7UNL3</accession>
<dbReference type="eggNOG" id="COG0640">
    <property type="taxonomic scope" value="Bacteria"/>
</dbReference>